<sequence>MTRAPTHGTSSASRCARRAVSQSPRLAACKDRGEGGTSEESRRTTNESKGLEAGELSPPAPLSTSAPPYRAAMYVLPAPRSLTTPRLFERPSWNAVHLRTPPS</sequence>
<reference evidence="1" key="2">
    <citation type="journal article" date="2022" name="New Phytol.">
        <title>Evolutionary transition to the ectomycorrhizal habit in the genomes of a hyperdiverse lineage of mushroom-forming fungi.</title>
        <authorList>
            <person name="Looney B."/>
            <person name="Miyauchi S."/>
            <person name="Morin E."/>
            <person name="Drula E."/>
            <person name="Courty P.E."/>
            <person name="Kohler A."/>
            <person name="Kuo A."/>
            <person name="LaButti K."/>
            <person name="Pangilinan J."/>
            <person name="Lipzen A."/>
            <person name="Riley R."/>
            <person name="Andreopoulos W."/>
            <person name="He G."/>
            <person name="Johnson J."/>
            <person name="Nolan M."/>
            <person name="Tritt A."/>
            <person name="Barry K.W."/>
            <person name="Grigoriev I.V."/>
            <person name="Nagy L.G."/>
            <person name="Hibbett D."/>
            <person name="Henrissat B."/>
            <person name="Matheny P.B."/>
            <person name="Labbe J."/>
            <person name="Martin F.M."/>
        </authorList>
    </citation>
    <scope>NUCLEOTIDE SEQUENCE</scope>
    <source>
        <strain evidence="1">FP105234-sp</strain>
    </source>
</reference>
<accession>A0ACB8S218</accession>
<protein>
    <submittedName>
        <fullName evidence="1">Uncharacterized protein</fullName>
    </submittedName>
</protein>
<organism evidence="1 2">
    <name type="scientific">Auriscalpium vulgare</name>
    <dbReference type="NCBI Taxonomy" id="40419"/>
    <lineage>
        <taxon>Eukaryota</taxon>
        <taxon>Fungi</taxon>
        <taxon>Dikarya</taxon>
        <taxon>Basidiomycota</taxon>
        <taxon>Agaricomycotina</taxon>
        <taxon>Agaricomycetes</taxon>
        <taxon>Russulales</taxon>
        <taxon>Auriscalpiaceae</taxon>
        <taxon>Auriscalpium</taxon>
    </lineage>
</organism>
<gene>
    <name evidence="1" type="ORF">FA95DRAFT_1555877</name>
</gene>
<dbReference type="Proteomes" id="UP000814033">
    <property type="component" value="Unassembled WGS sequence"/>
</dbReference>
<name>A0ACB8S218_9AGAM</name>
<evidence type="ECO:0000313" key="2">
    <source>
        <dbReference type="Proteomes" id="UP000814033"/>
    </source>
</evidence>
<dbReference type="EMBL" id="MU275864">
    <property type="protein sequence ID" value="KAI0050177.1"/>
    <property type="molecule type" value="Genomic_DNA"/>
</dbReference>
<evidence type="ECO:0000313" key="1">
    <source>
        <dbReference type="EMBL" id="KAI0050177.1"/>
    </source>
</evidence>
<proteinExistence type="predicted"/>
<reference evidence="1" key="1">
    <citation type="submission" date="2021-02" db="EMBL/GenBank/DDBJ databases">
        <authorList>
            <consortium name="DOE Joint Genome Institute"/>
            <person name="Ahrendt S."/>
            <person name="Looney B.P."/>
            <person name="Miyauchi S."/>
            <person name="Morin E."/>
            <person name="Drula E."/>
            <person name="Courty P.E."/>
            <person name="Chicoki N."/>
            <person name="Fauchery L."/>
            <person name="Kohler A."/>
            <person name="Kuo A."/>
            <person name="Labutti K."/>
            <person name="Pangilinan J."/>
            <person name="Lipzen A."/>
            <person name="Riley R."/>
            <person name="Andreopoulos W."/>
            <person name="He G."/>
            <person name="Johnson J."/>
            <person name="Barry K.W."/>
            <person name="Grigoriev I.V."/>
            <person name="Nagy L."/>
            <person name="Hibbett D."/>
            <person name="Henrissat B."/>
            <person name="Matheny P.B."/>
            <person name="Labbe J."/>
            <person name="Martin F."/>
        </authorList>
    </citation>
    <scope>NUCLEOTIDE SEQUENCE</scope>
    <source>
        <strain evidence="1">FP105234-sp</strain>
    </source>
</reference>
<comment type="caution">
    <text evidence="1">The sequence shown here is derived from an EMBL/GenBank/DDBJ whole genome shotgun (WGS) entry which is preliminary data.</text>
</comment>
<keyword evidence="2" id="KW-1185">Reference proteome</keyword>